<accession>A0ABR5HP15</accession>
<protein>
    <submittedName>
        <fullName evidence="1">Uncharacterized protein</fullName>
    </submittedName>
</protein>
<sequence>MLLGESDPAKLLDQLTHSASPIAARLARRMEAGLAGAKPDPLILQRLIGYLRALDWLGLPGVQASLGHSDFSVRELGKGDRPTALFLQFEEKRIDALGPLLAFEVTPAY</sequence>
<evidence type="ECO:0000313" key="1">
    <source>
        <dbReference type="EMBL" id="KMQ81131.1"/>
    </source>
</evidence>
<evidence type="ECO:0000313" key="2">
    <source>
        <dbReference type="Proteomes" id="UP000242951"/>
    </source>
</evidence>
<comment type="caution">
    <text evidence="1">The sequence shown here is derived from an EMBL/GenBank/DDBJ whole genome shotgun (WGS) entry which is preliminary data.</text>
</comment>
<dbReference type="Proteomes" id="UP000242951">
    <property type="component" value="Unassembled WGS sequence"/>
</dbReference>
<reference evidence="1 2" key="1">
    <citation type="submission" date="2015-06" db="EMBL/GenBank/DDBJ databases">
        <title>Comparative genomics of Burkholderia leaf nodule symbionts.</title>
        <authorList>
            <person name="Carlier A."/>
            <person name="Eberl L."/>
            <person name="Pinto-Carbo M."/>
        </authorList>
    </citation>
    <scope>NUCLEOTIDE SEQUENCE [LARGE SCALE GENOMIC DNA]</scope>
    <source>
        <strain evidence="1 2">UZHbot3</strain>
    </source>
</reference>
<proteinExistence type="predicted"/>
<gene>
    <name evidence="1" type="ORF">BPMI_02128</name>
</gene>
<name>A0ABR5HP15_9BURK</name>
<dbReference type="EMBL" id="LELG01000008">
    <property type="protein sequence ID" value="KMQ81131.1"/>
    <property type="molecule type" value="Genomic_DNA"/>
</dbReference>
<organism evidence="1 2">
    <name type="scientific">Candidatus Burkholderia pumila</name>
    <dbReference type="NCBI Taxonomy" id="1090375"/>
    <lineage>
        <taxon>Bacteria</taxon>
        <taxon>Pseudomonadati</taxon>
        <taxon>Pseudomonadota</taxon>
        <taxon>Betaproteobacteria</taxon>
        <taxon>Burkholderiales</taxon>
        <taxon>Burkholderiaceae</taxon>
        <taxon>Burkholderia</taxon>
    </lineage>
</organism>
<keyword evidence="2" id="KW-1185">Reference proteome</keyword>